<protein>
    <submittedName>
        <fullName evidence="2">Uncharacterized protein</fullName>
    </submittedName>
</protein>
<evidence type="ECO:0000313" key="2">
    <source>
        <dbReference type="EMBL" id="SES06641.1"/>
    </source>
</evidence>
<dbReference type="Proteomes" id="UP000199572">
    <property type="component" value="Unassembled WGS sequence"/>
</dbReference>
<feature type="transmembrane region" description="Helical" evidence="1">
    <location>
        <begin position="148"/>
        <end position="165"/>
    </location>
</feature>
<evidence type="ECO:0000256" key="1">
    <source>
        <dbReference type="SAM" id="Phobius"/>
    </source>
</evidence>
<dbReference type="AlphaFoldDB" id="A0A1H9UBK3"/>
<feature type="transmembrane region" description="Helical" evidence="1">
    <location>
        <begin position="49"/>
        <end position="72"/>
    </location>
</feature>
<sequence length="213" mass="24633">MFERIPSLKDFIIYVIPGIIICYFSVDIYCLLKNSTFTTDKIVGNPSLSFIGILFSFLIGFLFSQFQIILFGRLFRIEFKKMCSILGCFENDSQLKNILIDKIKSAFGLTSVDEKDSLIVFLCLSYVRSKCDENNLALVDRHNNMSSFAMATMLPLTLAVLDILFRFQIGIVWTTLILLFFVVILYSSVIRIVFNFRSDYYKNIFRLFLVLSI</sequence>
<organism evidence="2 3">
    <name type="scientific">Pedobacter rhizosphaerae</name>
    <dbReference type="NCBI Taxonomy" id="390241"/>
    <lineage>
        <taxon>Bacteria</taxon>
        <taxon>Pseudomonadati</taxon>
        <taxon>Bacteroidota</taxon>
        <taxon>Sphingobacteriia</taxon>
        <taxon>Sphingobacteriales</taxon>
        <taxon>Sphingobacteriaceae</taxon>
        <taxon>Pedobacter</taxon>
    </lineage>
</organism>
<keyword evidence="1" id="KW-1133">Transmembrane helix</keyword>
<feature type="transmembrane region" description="Helical" evidence="1">
    <location>
        <begin position="171"/>
        <end position="194"/>
    </location>
</feature>
<keyword evidence="1" id="KW-0472">Membrane</keyword>
<dbReference type="STRING" id="390241.SAMN04488023_12923"/>
<name>A0A1H9UBK3_9SPHI</name>
<proteinExistence type="predicted"/>
<gene>
    <name evidence="2" type="ORF">SAMN04488023_12923</name>
</gene>
<keyword evidence="1" id="KW-0812">Transmembrane</keyword>
<feature type="transmembrane region" description="Helical" evidence="1">
    <location>
        <begin position="12"/>
        <end position="29"/>
    </location>
</feature>
<keyword evidence="3" id="KW-1185">Reference proteome</keyword>
<accession>A0A1H9UBK3</accession>
<reference evidence="3" key="1">
    <citation type="submission" date="2016-10" db="EMBL/GenBank/DDBJ databases">
        <authorList>
            <person name="Varghese N."/>
            <person name="Submissions S."/>
        </authorList>
    </citation>
    <scope>NUCLEOTIDE SEQUENCE [LARGE SCALE GENOMIC DNA]</scope>
    <source>
        <strain evidence="3">DSM 18610</strain>
    </source>
</reference>
<evidence type="ECO:0000313" key="3">
    <source>
        <dbReference type="Proteomes" id="UP000199572"/>
    </source>
</evidence>
<dbReference type="EMBL" id="FOGG01000029">
    <property type="protein sequence ID" value="SES06641.1"/>
    <property type="molecule type" value="Genomic_DNA"/>
</dbReference>